<evidence type="ECO:0000313" key="2">
    <source>
        <dbReference type="EMBL" id="KAK0447613.1"/>
    </source>
</evidence>
<reference evidence="2" key="1">
    <citation type="submission" date="2023-06" db="EMBL/GenBank/DDBJ databases">
        <authorList>
            <consortium name="Lawrence Berkeley National Laboratory"/>
            <person name="Ahrendt S."/>
            <person name="Sahu N."/>
            <person name="Indic B."/>
            <person name="Wong-Bajracharya J."/>
            <person name="Merenyi Z."/>
            <person name="Ke H.-M."/>
            <person name="Monk M."/>
            <person name="Kocsube S."/>
            <person name="Drula E."/>
            <person name="Lipzen A."/>
            <person name="Balint B."/>
            <person name="Henrissat B."/>
            <person name="Andreopoulos B."/>
            <person name="Martin F.M."/>
            <person name="Harder C.B."/>
            <person name="Rigling D."/>
            <person name="Ford K.L."/>
            <person name="Foster G.D."/>
            <person name="Pangilinan J."/>
            <person name="Papanicolaou A."/>
            <person name="Barry K."/>
            <person name="LaButti K."/>
            <person name="Viragh M."/>
            <person name="Koriabine M."/>
            <person name="Yan M."/>
            <person name="Riley R."/>
            <person name="Champramary S."/>
            <person name="Plett K.L."/>
            <person name="Tsai I.J."/>
            <person name="Slot J."/>
            <person name="Sipos G."/>
            <person name="Plett J."/>
            <person name="Nagy L.G."/>
            <person name="Grigoriev I.V."/>
        </authorList>
    </citation>
    <scope>NUCLEOTIDE SEQUENCE</scope>
    <source>
        <strain evidence="2">FPL87.14</strain>
    </source>
</reference>
<sequence>MCVGPIFVWVALIFIRPFWQTHACTSMRRNVQMALFLTGEAPYIRRSTMKRVLDTASAPLYSRYEVVGLYVTGLRFPTRRTLPTSKVHNKQRTVSLVLSYRSSRSIIVSGSRAEAFVFRNSSISGSSFYTRHPVQQATA</sequence>
<dbReference type="EMBL" id="JAUEPT010000011">
    <property type="protein sequence ID" value="KAK0447613.1"/>
    <property type="molecule type" value="Genomic_DNA"/>
</dbReference>
<evidence type="ECO:0008006" key="4">
    <source>
        <dbReference type="Google" id="ProtNLM"/>
    </source>
</evidence>
<accession>A0AA39JW12</accession>
<protein>
    <recommendedName>
        <fullName evidence="4">Secreted protein</fullName>
    </recommendedName>
</protein>
<dbReference type="Proteomes" id="UP001175226">
    <property type="component" value="Unassembled WGS sequence"/>
</dbReference>
<organism evidence="2 3">
    <name type="scientific">Armillaria borealis</name>
    <dbReference type="NCBI Taxonomy" id="47425"/>
    <lineage>
        <taxon>Eukaryota</taxon>
        <taxon>Fungi</taxon>
        <taxon>Dikarya</taxon>
        <taxon>Basidiomycota</taxon>
        <taxon>Agaricomycotina</taxon>
        <taxon>Agaricomycetes</taxon>
        <taxon>Agaricomycetidae</taxon>
        <taxon>Agaricales</taxon>
        <taxon>Marasmiineae</taxon>
        <taxon>Physalacriaceae</taxon>
        <taxon>Armillaria</taxon>
    </lineage>
</organism>
<evidence type="ECO:0000256" key="1">
    <source>
        <dbReference type="SAM" id="SignalP"/>
    </source>
</evidence>
<feature type="chain" id="PRO_5041417165" description="Secreted protein" evidence="1">
    <location>
        <begin position="24"/>
        <end position="139"/>
    </location>
</feature>
<gene>
    <name evidence="2" type="ORF">EV421DRAFT_150105</name>
</gene>
<comment type="caution">
    <text evidence="2">The sequence shown here is derived from an EMBL/GenBank/DDBJ whole genome shotgun (WGS) entry which is preliminary data.</text>
</comment>
<dbReference type="AlphaFoldDB" id="A0AA39JW12"/>
<keyword evidence="1" id="KW-0732">Signal</keyword>
<proteinExistence type="predicted"/>
<feature type="signal peptide" evidence="1">
    <location>
        <begin position="1"/>
        <end position="23"/>
    </location>
</feature>
<keyword evidence="3" id="KW-1185">Reference proteome</keyword>
<evidence type="ECO:0000313" key="3">
    <source>
        <dbReference type="Proteomes" id="UP001175226"/>
    </source>
</evidence>
<name>A0AA39JW12_9AGAR</name>